<comment type="caution">
    <text evidence="1">The sequence shown here is derived from an EMBL/GenBank/DDBJ whole genome shotgun (WGS) entry which is preliminary data.</text>
</comment>
<accession>A0A0F9JUR7</accession>
<dbReference type="EMBL" id="LAZR01015345">
    <property type="protein sequence ID" value="KKM13598.1"/>
    <property type="molecule type" value="Genomic_DNA"/>
</dbReference>
<proteinExistence type="predicted"/>
<dbReference type="AlphaFoldDB" id="A0A0F9JUR7"/>
<sequence length="54" mass="6406">MKIKVVELECLRCGYKWIPRKVDVRVCPNQKCHSAFWDVLKKKDGSEVKKDEKI</sequence>
<evidence type="ECO:0000313" key="1">
    <source>
        <dbReference type="EMBL" id="KKM13598.1"/>
    </source>
</evidence>
<reference evidence="1" key="1">
    <citation type="journal article" date="2015" name="Nature">
        <title>Complex archaea that bridge the gap between prokaryotes and eukaryotes.</title>
        <authorList>
            <person name="Spang A."/>
            <person name="Saw J.H."/>
            <person name="Jorgensen S.L."/>
            <person name="Zaremba-Niedzwiedzka K."/>
            <person name="Martijn J."/>
            <person name="Lind A.E."/>
            <person name="van Eijk R."/>
            <person name="Schleper C."/>
            <person name="Guy L."/>
            <person name="Ettema T.J."/>
        </authorList>
    </citation>
    <scope>NUCLEOTIDE SEQUENCE</scope>
</reference>
<protein>
    <submittedName>
        <fullName evidence="1">Uncharacterized protein</fullName>
    </submittedName>
</protein>
<organism evidence="1">
    <name type="scientific">marine sediment metagenome</name>
    <dbReference type="NCBI Taxonomy" id="412755"/>
    <lineage>
        <taxon>unclassified sequences</taxon>
        <taxon>metagenomes</taxon>
        <taxon>ecological metagenomes</taxon>
    </lineage>
</organism>
<gene>
    <name evidence="1" type="ORF">LCGC14_1714610</name>
</gene>
<name>A0A0F9JUR7_9ZZZZ</name>